<dbReference type="FunFam" id="3.20.20.80:FF:000063">
    <property type="entry name" value="Beta-hexosaminidase"/>
    <property type="match status" value="1"/>
</dbReference>
<evidence type="ECO:0000259" key="11">
    <source>
        <dbReference type="Pfam" id="PF14845"/>
    </source>
</evidence>
<dbReference type="GO" id="GO:0030203">
    <property type="term" value="P:glycosaminoglycan metabolic process"/>
    <property type="evidence" value="ECO:0007669"/>
    <property type="project" value="TreeGrafter"/>
</dbReference>
<evidence type="ECO:0000256" key="2">
    <source>
        <dbReference type="ARBA" id="ARBA00006285"/>
    </source>
</evidence>
<evidence type="ECO:0000256" key="5">
    <source>
        <dbReference type="ARBA" id="ARBA00023180"/>
    </source>
</evidence>
<keyword evidence="6 7" id="KW-0326">Glycosidase</keyword>
<accession>A0A9P5VIZ3</accession>
<dbReference type="Gene3D" id="3.20.20.80">
    <property type="entry name" value="Glycosidases"/>
    <property type="match status" value="1"/>
</dbReference>
<feature type="active site" description="Proton donor" evidence="8">
    <location>
        <position position="426"/>
    </location>
</feature>
<feature type="domain" description="Beta-hexosaminidase eukaryotic type N-terminal" evidence="11">
    <location>
        <begin position="122"/>
        <end position="242"/>
    </location>
</feature>
<dbReference type="Pfam" id="PF00728">
    <property type="entry name" value="Glyco_hydro_20"/>
    <property type="match status" value="1"/>
</dbReference>
<evidence type="ECO:0000259" key="10">
    <source>
        <dbReference type="Pfam" id="PF00728"/>
    </source>
</evidence>
<dbReference type="InterPro" id="IPR029019">
    <property type="entry name" value="HEX_eukaryotic_N"/>
</dbReference>
<comment type="similarity">
    <text evidence="2 7">Belongs to the glycosyl hydrolase 20 family.</text>
</comment>
<dbReference type="InterPro" id="IPR017853">
    <property type="entry name" value="GH"/>
</dbReference>
<keyword evidence="4 7" id="KW-0378">Hydrolase</keyword>
<evidence type="ECO:0000256" key="7">
    <source>
        <dbReference type="PIRNR" id="PIRNR001093"/>
    </source>
</evidence>
<dbReference type="PIRSF" id="PIRSF001093">
    <property type="entry name" value="B-hxosamndse_ab_euk"/>
    <property type="match status" value="1"/>
</dbReference>
<dbReference type="CDD" id="cd06562">
    <property type="entry name" value="GH20_HexA_HexB-like"/>
    <property type="match status" value="1"/>
</dbReference>
<keyword evidence="3 9" id="KW-0732">Signal</keyword>
<dbReference type="AlphaFoldDB" id="A0A9P5VIZ3"/>
<dbReference type="EMBL" id="JAAAUY010000776">
    <property type="protein sequence ID" value="KAF9326489.1"/>
    <property type="molecule type" value="Genomic_DNA"/>
</dbReference>
<dbReference type="InterPro" id="IPR025705">
    <property type="entry name" value="Beta_hexosaminidase_sua/sub"/>
</dbReference>
<dbReference type="Pfam" id="PF14845">
    <property type="entry name" value="Glycohydro_20b2"/>
    <property type="match status" value="1"/>
</dbReference>
<evidence type="ECO:0000313" key="12">
    <source>
        <dbReference type="EMBL" id="KAF9326489.1"/>
    </source>
</evidence>
<dbReference type="GO" id="GO:0004563">
    <property type="term" value="F:beta-N-acetylhexosaminidase activity"/>
    <property type="evidence" value="ECO:0007669"/>
    <property type="project" value="UniProtKB-EC"/>
</dbReference>
<protein>
    <recommendedName>
        <fullName evidence="7">Beta-hexosaminidase</fullName>
        <ecNumber evidence="7">3.2.1.52</ecNumber>
    </recommendedName>
</protein>
<evidence type="ECO:0000256" key="9">
    <source>
        <dbReference type="SAM" id="SignalP"/>
    </source>
</evidence>
<dbReference type="SUPFAM" id="SSF55545">
    <property type="entry name" value="beta-N-acetylhexosaminidase-like domain"/>
    <property type="match status" value="1"/>
</dbReference>
<evidence type="ECO:0000256" key="8">
    <source>
        <dbReference type="PIRSR" id="PIRSR001093-1"/>
    </source>
</evidence>
<comment type="catalytic activity">
    <reaction evidence="1 7">
        <text>Hydrolysis of terminal non-reducing N-acetyl-D-hexosamine residues in N-acetyl-beta-D-hexosaminides.</text>
        <dbReference type="EC" id="3.2.1.52"/>
    </reaction>
</comment>
<dbReference type="Proteomes" id="UP000696485">
    <property type="component" value="Unassembled WGS sequence"/>
</dbReference>
<gene>
    <name evidence="12" type="ORF">BG006_010094</name>
</gene>
<comment type="caution">
    <text evidence="12">The sequence shown here is derived from an EMBL/GenBank/DDBJ whole genome shotgun (WGS) entry which is preliminary data.</text>
</comment>
<dbReference type="PANTHER" id="PTHR22600:SF26">
    <property type="entry name" value="BETA-N-ACETYLHEXOSAMINIDASE"/>
    <property type="match status" value="1"/>
</dbReference>
<dbReference type="SUPFAM" id="SSF51445">
    <property type="entry name" value="(Trans)glycosidases"/>
    <property type="match status" value="1"/>
</dbReference>
<dbReference type="PRINTS" id="PR00738">
    <property type="entry name" value="GLHYDRLASE20"/>
</dbReference>
<sequence>MHKSLVLLLAVYSSVAVAVTNNVYICNNKKSKSQVFSAVDTRFCACVKNTQTGFIKGVNDDDIKLISSSDCTGSYQKLGPNSEAKNTQWVNSFSYGKSAVAAQPSQMVQGIPAVNPVNQPWIWPLPQNWERGSNTVRVSKSIRFEGKGARQPIVVKAIKRYQDLIFKKEDYPMIPYNWSTTDNKPSRSSLSTVVIDIKSTGDHLDMDTDESYTLTVPVSGKAVLQAETIYGALHGLETLSQLVQYYQERRSFYIPNAPWKISDFPKYKHRGILLDTSRHYYAVQDIEKIIDTLSWNKLNVFHWHMLDSTSFPYVSKKYPELAAKGAYTPRHVYTARDITNIVQYAKERGVRVIPEMEAPGHSTAWGYGIPEIASCLNTQPYFGYTIQPPAGQLNIAHPKTKEVIYSLIDEWAELFSDSFFHAAGDEVIMKCWAEDPYITNHLQQTNQTLIQLFENFVLDMEDHVRQKNKTVMVWQEMLLEYNFTLPKDTVIQVWIGSEGVKEVTEKGYRTIVSAQNFWYLDLGFGRPRSNPYPEVQGAGFNHWNRVYSYDMRANLTTAESDLILGAEATMWGELADPNNVEDRLWPRAAAFAERLWSGYENPKGEALVSADAILRLLPWREHLVLRGVRAGPLNQGFCTRNPLDCFQPLNPNK</sequence>
<dbReference type="PANTHER" id="PTHR22600">
    <property type="entry name" value="BETA-HEXOSAMINIDASE"/>
    <property type="match status" value="1"/>
</dbReference>
<dbReference type="EC" id="3.2.1.52" evidence="7"/>
<evidence type="ECO:0000256" key="3">
    <source>
        <dbReference type="ARBA" id="ARBA00022729"/>
    </source>
</evidence>
<name>A0A9P5VIZ3_9FUNG</name>
<dbReference type="InterPro" id="IPR029018">
    <property type="entry name" value="Hex-like_dom2"/>
</dbReference>
<dbReference type="GO" id="GO:0016020">
    <property type="term" value="C:membrane"/>
    <property type="evidence" value="ECO:0007669"/>
    <property type="project" value="TreeGrafter"/>
</dbReference>
<dbReference type="InterPro" id="IPR015883">
    <property type="entry name" value="Glyco_hydro_20_cat"/>
</dbReference>
<feature type="signal peptide" evidence="9">
    <location>
        <begin position="1"/>
        <end position="18"/>
    </location>
</feature>
<evidence type="ECO:0000313" key="13">
    <source>
        <dbReference type="Proteomes" id="UP000696485"/>
    </source>
</evidence>
<reference evidence="12" key="1">
    <citation type="journal article" date="2020" name="Fungal Divers.">
        <title>Resolving the Mortierellaceae phylogeny through synthesis of multi-gene phylogenetics and phylogenomics.</title>
        <authorList>
            <person name="Vandepol N."/>
            <person name="Liber J."/>
            <person name="Desiro A."/>
            <person name="Na H."/>
            <person name="Kennedy M."/>
            <person name="Barry K."/>
            <person name="Grigoriev I.V."/>
            <person name="Miller A.N."/>
            <person name="O'Donnell K."/>
            <person name="Stajich J.E."/>
            <person name="Bonito G."/>
        </authorList>
    </citation>
    <scope>NUCLEOTIDE SEQUENCE</scope>
    <source>
        <strain evidence="12">NVP1</strain>
    </source>
</reference>
<keyword evidence="5" id="KW-0325">Glycoprotein</keyword>
<evidence type="ECO:0000256" key="6">
    <source>
        <dbReference type="ARBA" id="ARBA00023295"/>
    </source>
</evidence>
<proteinExistence type="inferred from homology"/>
<organism evidence="12 13">
    <name type="scientific">Podila minutissima</name>
    <dbReference type="NCBI Taxonomy" id="64525"/>
    <lineage>
        <taxon>Eukaryota</taxon>
        <taxon>Fungi</taxon>
        <taxon>Fungi incertae sedis</taxon>
        <taxon>Mucoromycota</taxon>
        <taxon>Mortierellomycotina</taxon>
        <taxon>Mortierellomycetes</taxon>
        <taxon>Mortierellales</taxon>
        <taxon>Mortierellaceae</taxon>
        <taxon>Podila</taxon>
    </lineage>
</organism>
<keyword evidence="13" id="KW-1185">Reference proteome</keyword>
<dbReference type="Gene3D" id="3.30.379.10">
    <property type="entry name" value="Chitobiase/beta-hexosaminidase domain 2-like"/>
    <property type="match status" value="1"/>
</dbReference>
<dbReference type="GO" id="GO:0005975">
    <property type="term" value="P:carbohydrate metabolic process"/>
    <property type="evidence" value="ECO:0007669"/>
    <property type="project" value="InterPro"/>
</dbReference>
<feature type="domain" description="Glycoside hydrolase family 20 catalytic" evidence="10">
    <location>
        <begin position="267"/>
        <end position="598"/>
    </location>
</feature>
<evidence type="ECO:0000256" key="4">
    <source>
        <dbReference type="ARBA" id="ARBA00022801"/>
    </source>
</evidence>
<feature type="chain" id="PRO_5040279647" description="Beta-hexosaminidase" evidence="9">
    <location>
        <begin position="19"/>
        <end position="653"/>
    </location>
</feature>
<evidence type="ECO:0000256" key="1">
    <source>
        <dbReference type="ARBA" id="ARBA00001231"/>
    </source>
</evidence>